<dbReference type="Proteomes" id="UP000218238">
    <property type="component" value="Unassembled WGS sequence"/>
</dbReference>
<protein>
    <submittedName>
        <fullName evidence="1">Uncharacterized protein</fullName>
    </submittedName>
</protein>
<comment type="caution">
    <text evidence="1">The sequence shown here is derived from an EMBL/GenBank/DDBJ whole genome shotgun (WGS) entry which is preliminary data.</text>
</comment>
<reference evidence="1 2" key="1">
    <citation type="submission" date="2017-08" db="EMBL/GenBank/DDBJ databases">
        <title>Draft genome sequence of filamentous cyanobacterium Calothrix elsteri CCALA 953.</title>
        <authorList>
            <person name="Gagunashvili A.N."/>
            <person name="Elster J."/>
            <person name="Andresson O.S."/>
        </authorList>
    </citation>
    <scope>NUCLEOTIDE SEQUENCE [LARGE SCALE GENOMIC DNA]</scope>
    <source>
        <strain evidence="1 2">CCALA 953</strain>
    </source>
</reference>
<evidence type="ECO:0000313" key="1">
    <source>
        <dbReference type="EMBL" id="PAX59806.1"/>
    </source>
</evidence>
<sequence>MAIVHITVYITKDKLDVRVNSENSLALQEIEMSRVPCVGEFVKYRGHNYKVNRVVHNLDFDSRNSLFHSNPEAFIDVSLCD</sequence>
<dbReference type="RefSeq" id="WP_095720705.1">
    <property type="nucleotide sequence ID" value="NZ_NTFS01000035.1"/>
</dbReference>
<dbReference type="AlphaFoldDB" id="A0A2A2TMM7"/>
<proteinExistence type="predicted"/>
<organism evidence="1 2">
    <name type="scientific">Brunnivagina elsteri CCALA 953</name>
    <dbReference type="NCBI Taxonomy" id="987040"/>
    <lineage>
        <taxon>Bacteria</taxon>
        <taxon>Bacillati</taxon>
        <taxon>Cyanobacteriota</taxon>
        <taxon>Cyanophyceae</taxon>
        <taxon>Nostocales</taxon>
        <taxon>Calotrichaceae</taxon>
        <taxon>Brunnivagina</taxon>
    </lineage>
</organism>
<dbReference type="EMBL" id="NTFS01000035">
    <property type="protein sequence ID" value="PAX59806.1"/>
    <property type="molecule type" value="Genomic_DNA"/>
</dbReference>
<dbReference type="OrthoDB" id="9913989at2"/>
<evidence type="ECO:0000313" key="2">
    <source>
        <dbReference type="Proteomes" id="UP000218238"/>
    </source>
</evidence>
<gene>
    <name evidence="1" type="ORF">CK510_05380</name>
</gene>
<accession>A0A2A2TMM7</accession>
<keyword evidence="2" id="KW-1185">Reference proteome</keyword>
<name>A0A2A2TMM7_9CYAN</name>